<organism evidence="3">
    <name type="scientific">Rhipicephalus microplus</name>
    <name type="common">Cattle tick</name>
    <name type="synonym">Boophilus microplus</name>
    <dbReference type="NCBI Taxonomy" id="6941"/>
    <lineage>
        <taxon>Eukaryota</taxon>
        <taxon>Metazoa</taxon>
        <taxon>Ecdysozoa</taxon>
        <taxon>Arthropoda</taxon>
        <taxon>Chelicerata</taxon>
        <taxon>Arachnida</taxon>
        <taxon>Acari</taxon>
        <taxon>Parasitiformes</taxon>
        <taxon>Ixodida</taxon>
        <taxon>Ixodoidea</taxon>
        <taxon>Ixodidae</taxon>
        <taxon>Rhipicephalinae</taxon>
        <taxon>Rhipicephalus</taxon>
        <taxon>Boophilus</taxon>
    </lineage>
</organism>
<dbReference type="InterPro" id="IPR014756">
    <property type="entry name" value="Ig_E-set"/>
</dbReference>
<dbReference type="EMBL" id="GBBR01000107">
    <property type="protein sequence ID" value="JAC58955.1"/>
    <property type="molecule type" value="Transcribed_RNA"/>
</dbReference>
<dbReference type="InterPro" id="IPR003172">
    <property type="entry name" value="ML_dom"/>
</dbReference>
<dbReference type="AlphaFoldDB" id="A0A034WXL2"/>
<protein>
    <submittedName>
        <fullName evidence="4">Putative ml domain protein</fullName>
    </submittedName>
    <submittedName>
        <fullName evidence="3">Salivary lipid-interacting protein 1</fullName>
    </submittedName>
</protein>
<dbReference type="OrthoDB" id="6489092at2759"/>
<proteinExistence type="predicted"/>
<dbReference type="SUPFAM" id="SSF81296">
    <property type="entry name" value="E set domains"/>
    <property type="match status" value="1"/>
</dbReference>
<feature type="chain" id="PRO_5033208287" evidence="1">
    <location>
        <begin position="25"/>
        <end position="184"/>
    </location>
</feature>
<keyword evidence="1" id="KW-0732">Signal</keyword>
<dbReference type="EMBL" id="GHWJ01003405">
    <property type="protein sequence ID" value="NOV36142.1"/>
    <property type="molecule type" value="Transcribed_RNA"/>
</dbReference>
<dbReference type="SMR" id="A0A034WXL2"/>
<evidence type="ECO:0000256" key="1">
    <source>
        <dbReference type="SAM" id="SignalP"/>
    </source>
</evidence>
<dbReference type="SMART" id="SM00737">
    <property type="entry name" value="ML"/>
    <property type="match status" value="1"/>
</dbReference>
<dbReference type="VEuPathDB" id="VectorBase:LOC119167011"/>
<name>A0A034WXL2_RHIMP</name>
<evidence type="ECO:0000313" key="3">
    <source>
        <dbReference type="EMBL" id="JAC58955.1"/>
    </source>
</evidence>
<feature type="signal peptide" evidence="1">
    <location>
        <begin position="1"/>
        <end position="24"/>
    </location>
</feature>
<dbReference type="Gene3D" id="2.60.40.770">
    <property type="match status" value="1"/>
</dbReference>
<accession>A0A034WXL2</accession>
<evidence type="ECO:0000313" key="4">
    <source>
        <dbReference type="EMBL" id="NOV36142.1"/>
    </source>
</evidence>
<sequence length="184" mass="20422">MLSKRHILPAVVAILVLFVSSSRAQDAAAAEEVPFRPFHNCTWKKGDPGAPALARLGGCEGLEVCPLYRNTSAKLEMQFQVHNATRGIYRRIYGLFEKVMVPYGRETSICDSTASVDDDVKCSQADRGLRGGHTYRHTGAFFVKPFFPKVKVDVAVYVYDKEGPTKTPIACVMIPVEILDREVE</sequence>
<reference evidence="3" key="1">
    <citation type="journal article" date="2014" name="PLoS ONE">
        <title>Proteomic Analysis of Cattle Tick Rhipicephalus (Boophilus) microplus Saliva: A Comparison between Partially and Fully Engorged Females.</title>
        <authorList>
            <person name="Tirloni L."/>
            <person name="Reck J."/>
            <person name="Terra R.M."/>
            <person name="Martins J.R."/>
            <person name="Mulenga A."/>
            <person name="Sherman N.E."/>
            <person name="Fox J.W."/>
            <person name="Yates J.R.III."/>
            <person name="Termignoni C."/>
            <person name="Pinto A.F."/>
            <person name="da Silva Vaz I.Jr."/>
        </authorList>
    </citation>
    <scope>NUCLEOTIDE SEQUENCE</scope>
</reference>
<feature type="domain" description="MD-2-related lipid-recognition" evidence="2">
    <location>
        <begin position="38"/>
        <end position="176"/>
    </location>
</feature>
<reference evidence="4" key="2">
    <citation type="submission" date="2019-09" db="EMBL/GenBank/DDBJ databases">
        <title>Organ-specific transcriptomic study of the physiology of the cattle tick, Rhipicephalus microplus.</title>
        <authorList>
            <person name="Tirloni L."/>
            <person name="Braz G."/>
            <person name="Gandara A.C.P."/>
            <person name="Sabadin G.A."/>
            <person name="da Silva R.M."/>
            <person name="Guizzo M.G."/>
            <person name="Machado J.A."/>
            <person name="Costa E.P."/>
            <person name="Gomes H.F."/>
            <person name="Moraes J."/>
            <person name="Mota M.B.S."/>
            <person name="Mesquita R.D."/>
            <person name="Alvarenga P.H."/>
            <person name="Alves F."/>
            <person name="Seixas A."/>
            <person name="da Fonseca R.N."/>
            <person name="Fogaca A."/>
            <person name="Logullo C."/>
            <person name="Tanaka A."/>
            <person name="Daffre S."/>
            <person name="Termignoni C."/>
            <person name="Vaz I.S.Jr."/>
            <person name="Oliveira P.L."/>
            <person name="Ribeiro J.M."/>
        </authorList>
    </citation>
    <scope>NUCLEOTIDE SEQUENCE</scope>
    <source>
        <strain evidence="4">Porto Alegre</strain>
    </source>
</reference>
<dbReference type="Pfam" id="PF02221">
    <property type="entry name" value="E1_DerP2_DerF2"/>
    <property type="match status" value="1"/>
</dbReference>
<evidence type="ECO:0000259" key="2">
    <source>
        <dbReference type="SMART" id="SM00737"/>
    </source>
</evidence>